<evidence type="ECO:0000256" key="10">
    <source>
        <dbReference type="ARBA" id="ARBA00022801"/>
    </source>
</evidence>
<evidence type="ECO:0000256" key="4">
    <source>
        <dbReference type="ARBA" id="ARBA00020311"/>
    </source>
</evidence>
<dbReference type="GO" id="GO:0006302">
    <property type="term" value="P:double-strand break repair"/>
    <property type="evidence" value="ECO:0007669"/>
    <property type="project" value="TreeGrafter"/>
</dbReference>
<dbReference type="Pfam" id="PF01612">
    <property type="entry name" value="DNA_pol_A_exo1"/>
    <property type="match status" value="1"/>
</dbReference>
<organism evidence="21 22">
    <name type="scientific">Pseudomonas segetis</name>
    <dbReference type="NCBI Taxonomy" id="298908"/>
    <lineage>
        <taxon>Bacteria</taxon>
        <taxon>Pseudomonadati</taxon>
        <taxon>Pseudomonadota</taxon>
        <taxon>Gammaproteobacteria</taxon>
        <taxon>Pseudomonadales</taxon>
        <taxon>Pseudomonadaceae</taxon>
        <taxon>Pseudomonas</taxon>
    </lineage>
</organism>
<dbReference type="InterPro" id="IPR018320">
    <property type="entry name" value="DNA_polymerase_1"/>
</dbReference>
<comment type="catalytic activity">
    <reaction evidence="15 17">
        <text>DNA(n) + a 2'-deoxyribonucleoside 5'-triphosphate = DNA(n+1) + diphosphate</text>
        <dbReference type="Rhea" id="RHEA:22508"/>
        <dbReference type="Rhea" id="RHEA-COMP:17339"/>
        <dbReference type="Rhea" id="RHEA-COMP:17340"/>
        <dbReference type="ChEBI" id="CHEBI:33019"/>
        <dbReference type="ChEBI" id="CHEBI:61560"/>
        <dbReference type="ChEBI" id="CHEBI:173112"/>
        <dbReference type="EC" id="2.7.7.7"/>
    </reaction>
</comment>
<dbReference type="Gene3D" id="1.20.1060.10">
    <property type="entry name" value="Taq DNA Polymerase, Chain T, domain 4"/>
    <property type="match status" value="1"/>
</dbReference>
<dbReference type="SMART" id="SM00482">
    <property type="entry name" value="POLAc"/>
    <property type="match status" value="1"/>
</dbReference>
<keyword evidence="7 17" id="KW-0235">DNA replication</keyword>
<evidence type="ECO:0000256" key="14">
    <source>
        <dbReference type="ARBA" id="ARBA00023204"/>
    </source>
</evidence>
<name>A0A239FD09_9PSED</name>
<dbReference type="FunFam" id="1.10.150.20:FF:000002">
    <property type="entry name" value="DNA polymerase I"/>
    <property type="match status" value="1"/>
</dbReference>
<dbReference type="SUPFAM" id="SSF53098">
    <property type="entry name" value="Ribonuclease H-like"/>
    <property type="match status" value="1"/>
</dbReference>
<evidence type="ECO:0000256" key="8">
    <source>
        <dbReference type="ARBA" id="ARBA00022722"/>
    </source>
</evidence>
<evidence type="ECO:0000256" key="7">
    <source>
        <dbReference type="ARBA" id="ARBA00022705"/>
    </source>
</evidence>
<keyword evidence="10 17" id="KW-0378">Hydrolase</keyword>
<evidence type="ECO:0000256" key="6">
    <source>
        <dbReference type="ARBA" id="ARBA00022695"/>
    </source>
</evidence>
<dbReference type="Pfam" id="PF02739">
    <property type="entry name" value="5_3_exonuc_N"/>
    <property type="match status" value="1"/>
</dbReference>
<keyword evidence="5 17" id="KW-0808">Transferase</keyword>
<dbReference type="InterPro" id="IPR001098">
    <property type="entry name" value="DNA-dir_DNA_pol_A_palm_dom"/>
</dbReference>
<dbReference type="FunFam" id="1.20.1060.10:FF:000001">
    <property type="entry name" value="DNA polymerase I"/>
    <property type="match status" value="1"/>
</dbReference>
<dbReference type="Proteomes" id="UP000242915">
    <property type="component" value="Unassembled WGS sequence"/>
</dbReference>
<dbReference type="SUPFAM" id="SSF88723">
    <property type="entry name" value="PIN domain-like"/>
    <property type="match status" value="1"/>
</dbReference>
<evidence type="ECO:0000256" key="15">
    <source>
        <dbReference type="ARBA" id="ARBA00049244"/>
    </source>
</evidence>
<dbReference type="FunFam" id="3.30.420.10:FF:000026">
    <property type="entry name" value="DNA polymerase I"/>
    <property type="match status" value="1"/>
</dbReference>
<evidence type="ECO:0000256" key="1">
    <source>
        <dbReference type="ARBA" id="ARBA00007705"/>
    </source>
</evidence>
<proteinExistence type="inferred from homology"/>
<dbReference type="AlphaFoldDB" id="A0A239FD09"/>
<evidence type="ECO:0000256" key="3">
    <source>
        <dbReference type="ARBA" id="ARBA00012417"/>
    </source>
</evidence>
<dbReference type="RefSeq" id="WP_089360054.1">
    <property type="nucleotide sequence ID" value="NZ_FZOG01000003.1"/>
</dbReference>
<feature type="domain" description="DNA-directed DNA polymerase family A palm" evidence="20">
    <location>
        <begin position="691"/>
        <end position="897"/>
    </location>
</feature>
<dbReference type="Gene3D" id="3.40.50.1010">
    <property type="entry name" value="5'-nuclease"/>
    <property type="match status" value="1"/>
</dbReference>
<dbReference type="SUPFAM" id="SSF56672">
    <property type="entry name" value="DNA/RNA polymerases"/>
    <property type="match status" value="1"/>
</dbReference>
<evidence type="ECO:0000256" key="2">
    <source>
        <dbReference type="ARBA" id="ARBA00011541"/>
    </source>
</evidence>
<sequence length="933" mass="102098">MSQTPLVLVDGSSYLYRAFHALPPLTTSKGLPTGAVKGVLNMLKSLRKQYPDSPFAVVFDAKGGTFRDEIFADYKANRPSMPDELRLQIEPLHASVRAQGLPLLCVEGVEADDVIGTLARKAAGEGRDVVISTGDKDMAQLVCKHVTLVNTMTGSVYDIEGVKEKFGVGPELIIDYLALMGDKVDNIPGVPGVGEKTALGLLVGIGGGLDEIYANLDKVPDLPIRGAKGLPAKLEEHRDMAYLSYTLATIKLDVELNVEIEALHPGTPDIEQLLELYEELEFKTWRDELQRKHKAVAAKVAATPSTDLFALPADATDAAANTSSEEPAAERYQTVLEQADFDAWIKKLNKAELIAFDTETTSIDAQQAQLVGVSFAVSAGEAAYVPLAHSYMGVPTQLDRDAVLKALKPILEDPSKAKVAQNAKYDINVLANASTPIHVQGVKFDTMLESYVYDSTATRHDMDSLALKYLGHSTIRFEDIAGKGAKQLTFDQISLEQAGPYAAEDADVTLRLHQTLWEKLATTPSLLSVLNEIEIPLVPVLARIERQGALVDAKLLGEQSRELGEKLVALERQAFDIAGEEFNLASPKQLGVILYEKLGLPIISKTAKGQASTAEAVLAELAEQDFELPKVLMQYRSLSKLKSTYTDRLPEQINPRTGRIHTSYHQAVAATGRLSSSDPNLQNIPIRTAEGRRIRQAFVAPKGYKLLAADYSQIELRIMAHLAQDAGLLDAFRHDLDVHKATAAEVFGVELDEVSSDQRRSAKAINFGLIYGMSAFGLAKQIGVDRKQSQAYIDRYFARYPGVLAYMESTREKAAEQGFVETIFGRRLYLPEINAKNPALRKGAERTAINAPMQGTAADIIKRAMIAVDKWLAESKLDAKVILQVHDELVLEVREDQVDTVREQIKLQMSSAAKLDVPLLVEVGVGNNWDEAH</sequence>
<dbReference type="InterPro" id="IPR002421">
    <property type="entry name" value="5-3_exonuclease"/>
</dbReference>
<keyword evidence="22" id="KW-1185">Reference proteome</keyword>
<comment type="similarity">
    <text evidence="1 17">Belongs to the DNA polymerase type-A family.</text>
</comment>
<dbReference type="Gene3D" id="3.30.420.10">
    <property type="entry name" value="Ribonuclease H-like superfamily/Ribonuclease H"/>
    <property type="match status" value="1"/>
</dbReference>
<accession>A0A239FD09</accession>
<dbReference type="InterPro" id="IPR029060">
    <property type="entry name" value="PIN-like_dom_sf"/>
</dbReference>
<reference evidence="22" key="1">
    <citation type="submission" date="2017-06" db="EMBL/GenBank/DDBJ databases">
        <authorList>
            <person name="Varghese N."/>
            <person name="Submissions S."/>
        </authorList>
    </citation>
    <scope>NUCLEOTIDE SEQUENCE [LARGE SCALE GENOMIC DNA]</scope>
    <source>
        <strain evidence="22">CIP 108523</strain>
    </source>
</reference>
<dbReference type="GO" id="GO:0008408">
    <property type="term" value="F:3'-5' exonuclease activity"/>
    <property type="evidence" value="ECO:0007669"/>
    <property type="project" value="UniProtKB-UniRule"/>
</dbReference>
<dbReference type="InterPro" id="IPR019760">
    <property type="entry name" value="DNA-dir_DNA_pol_A_CS"/>
</dbReference>
<dbReference type="PANTHER" id="PTHR10133">
    <property type="entry name" value="DNA POLYMERASE I"/>
    <property type="match status" value="1"/>
</dbReference>
<dbReference type="PRINTS" id="PR00868">
    <property type="entry name" value="DNAPOLI"/>
</dbReference>
<feature type="domain" description="5'-3' exonuclease" evidence="19">
    <location>
        <begin position="4"/>
        <end position="266"/>
    </location>
</feature>
<dbReference type="FunFam" id="3.40.50.1010:FF:000001">
    <property type="entry name" value="DNA polymerase I"/>
    <property type="match status" value="1"/>
</dbReference>
<evidence type="ECO:0000256" key="17">
    <source>
        <dbReference type="RuleBase" id="RU004460"/>
    </source>
</evidence>
<feature type="domain" description="3'-5' exonuclease" evidence="18">
    <location>
        <begin position="332"/>
        <end position="521"/>
    </location>
</feature>
<comment type="function">
    <text evidence="17">In addition to polymerase activity, this DNA polymerase exhibits 3'-5' and 5'-3' exonuclease activity.</text>
</comment>
<protein>
    <recommendedName>
        <fullName evidence="4 16">DNA polymerase I</fullName>
        <ecNumber evidence="3 16">2.7.7.7</ecNumber>
    </recommendedName>
</protein>
<dbReference type="InterPro" id="IPR012337">
    <property type="entry name" value="RNaseH-like_sf"/>
</dbReference>
<dbReference type="InterPro" id="IPR002298">
    <property type="entry name" value="DNA_polymerase_A"/>
</dbReference>
<dbReference type="PANTHER" id="PTHR10133:SF27">
    <property type="entry name" value="DNA POLYMERASE NU"/>
    <property type="match status" value="1"/>
</dbReference>
<dbReference type="PROSITE" id="PS00447">
    <property type="entry name" value="DNA_POLYMERASE_A"/>
    <property type="match status" value="1"/>
</dbReference>
<dbReference type="NCBIfam" id="NF004397">
    <property type="entry name" value="PRK05755.1"/>
    <property type="match status" value="1"/>
</dbReference>
<evidence type="ECO:0000256" key="5">
    <source>
        <dbReference type="ARBA" id="ARBA00022679"/>
    </source>
</evidence>
<dbReference type="GO" id="GO:0008409">
    <property type="term" value="F:5'-3' exonuclease activity"/>
    <property type="evidence" value="ECO:0007669"/>
    <property type="project" value="UniProtKB-UniRule"/>
</dbReference>
<evidence type="ECO:0000313" key="22">
    <source>
        <dbReference type="Proteomes" id="UP000242915"/>
    </source>
</evidence>
<keyword evidence="13 17" id="KW-0238">DNA-binding</keyword>
<dbReference type="GO" id="GO:0003677">
    <property type="term" value="F:DNA binding"/>
    <property type="evidence" value="ECO:0007669"/>
    <property type="project" value="UniProtKB-UniRule"/>
</dbReference>
<dbReference type="CDD" id="cd06139">
    <property type="entry name" value="DNA_polA_I_Ecoli_like_exo"/>
    <property type="match status" value="1"/>
</dbReference>
<gene>
    <name evidence="17" type="primary">polA</name>
    <name evidence="21" type="ORF">SAMN05216255_2549</name>
</gene>
<dbReference type="FunFam" id="1.10.150.20:FF:000003">
    <property type="entry name" value="DNA polymerase I"/>
    <property type="match status" value="1"/>
</dbReference>
<dbReference type="EMBL" id="FZOG01000003">
    <property type="protein sequence ID" value="SNS54621.1"/>
    <property type="molecule type" value="Genomic_DNA"/>
</dbReference>
<dbReference type="GO" id="GO:0003887">
    <property type="term" value="F:DNA-directed DNA polymerase activity"/>
    <property type="evidence" value="ECO:0007669"/>
    <property type="project" value="UniProtKB-UniRule"/>
</dbReference>
<keyword evidence="12 17" id="KW-0239">DNA-directed DNA polymerase</keyword>
<dbReference type="EC" id="2.7.7.7" evidence="3 16"/>
<keyword evidence="8" id="KW-0540">Nuclease</keyword>
<dbReference type="Gene3D" id="1.10.150.20">
    <property type="entry name" value="5' to 3' exonuclease, C-terminal subdomain"/>
    <property type="match status" value="2"/>
</dbReference>
<dbReference type="Pfam" id="PF01367">
    <property type="entry name" value="5_3_exonuc"/>
    <property type="match status" value="1"/>
</dbReference>
<dbReference type="InterPro" id="IPR008918">
    <property type="entry name" value="HhH2"/>
</dbReference>
<evidence type="ECO:0000259" key="20">
    <source>
        <dbReference type="SMART" id="SM00482"/>
    </source>
</evidence>
<evidence type="ECO:0000256" key="9">
    <source>
        <dbReference type="ARBA" id="ARBA00022763"/>
    </source>
</evidence>
<dbReference type="CDD" id="cd09859">
    <property type="entry name" value="PIN_53EXO"/>
    <property type="match status" value="1"/>
</dbReference>
<dbReference type="NCBIfam" id="TIGR00593">
    <property type="entry name" value="pola"/>
    <property type="match status" value="1"/>
</dbReference>
<dbReference type="SUPFAM" id="SSF47807">
    <property type="entry name" value="5' to 3' exonuclease, C-terminal subdomain"/>
    <property type="match status" value="1"/>
</dbReference>
<keyword evidence="6 17" id="KW-0548">Nucleotidyltransferase</keyword>
<dbReference type="InterPro" id="IPR036279">
    <property type="entry name" value="5-3_exonuclease_C_sf"/>
</dbReference>
<dbReference type="SMART" id="SM00475">
    <property type="entry name" value="53EXOc"/>
    <property type="match status" value="1"/>
</dbReference>
<dbReference type="InterPro" id="IPR002562">
    <property type="entry name" value="3'-5'_exonuclease_dom"/>
</dbReference>
<keyword evidence="9 17" id="KW-0227">DNA damage</keyword>
<keyword evidence="14 17" id="KW-0234">DNA repair</keyword>
<dbReference type="GO" id="GO:0006261">
    <property type="term" value="P:DNA-templated DNA replication"/>
    <property type="evidence" value="ECO:0007669"/>
    <property type="project" value="UniProtKB-UniRule"/>
</dbReference>
<keyword evidence="11 17" id="KW-0269">Exonuclease</keyword>
<dbReference type="Pfam" id="PF00476">
    <property type="entry name" value="DNA_pol_A"/>
    <property type="match status" value="1"/>
</dbReference>
<evidence type="ECO:0000256" key="12">
    <source>
        <dbReference type="ARBA" id="ARBA00022932"/>
    </source>
</evidence>
<dbReference type="Gene3D" id="3.30.70.370">
    <property type="match status" value="1"/>
</dbReference>
<dbReference type="InterPro" id="IPR043502">
    <property type="entry name" value="DNA/RNA_pol_sf"/>
</dbReference>
<evidence type="ECO:0000259" key="18">
    <source>
        <dbReference type="SMART" id="SM00474"/>
    </source>
</evidence>
<dbReference type="InterPro" id="IPR020045">
    <property type="entry name" value="DNA_polI_H3TH"/>
</dbReference>
<evidence type="ECO:0000259" key="19">
    <source>
        <dbReference type="SMART" id="SM00475"/>
    </source>
</evidence>
<evidence type="ECO:0000256" key="11">
    <source>
        <dbReference type="ARBA" id="ARBA00022839"/>
    </source>
</evidence>
<dbReference type="CDD" id="cd08637">
    <property type="entry name" value="DNA_pol_A_pol_I_C"/>
    <property type="match status" value="1"/>
</dbReference>
<dbReference type="InterPro" id="IPR020046">
    <property type="entry name" value="5-3_exonucl_a-hlix_arch_N"/>
</dbReference>
<evidence type="ECO:0000256" key="16">
    <source>
        <dbReference type="NCBIfam" id="TIGR00593"/>
    </source>
</evidence>
<comment type="subunit">
    <text evidence="2">Single-chain monomer with multiple functions.</text>
</comment>
<evidence type="ECO:0000256" key="13">
    <source>
        <dbReference type="ARBA" id="ARBA00023125"/>
    </source>
</evidence>
<dbReference type="CDD" id="cd09898">
    <property type="entry name" value="H3TH_53EXO"/>
    <property type="match status" value="1"/>
</dbReference>
<evidence type="ECO:0000313" key="21">
    <source>
        <dbReference type="EMBL" id="SNS54621.1"/>
    </source>
</evidence>
<dbReference type="SMART" id="SM00279">
    <property type="entry name" value="HhH2"/>
    <property type="match status" value="1"/>
</dbReference>
<dbReference type="InterPro" id="IPR036397">
    <property type="entry name" value="RNaseH_sf"/>
</dbReference>
<dbReference type="SMART" id="SM00474">
    <property type="entry name" value="35EXOc"/>
    <property type="match status" value="1"/>
</dbReference>